<dbReference type="EMBL" id="KE344347">
    <property type="protein sequence ID" value="EXB57543.1"/>
    <property type="molecule type" value="Genomic_DNA"/>
</dbReference>
<evidence type="ECO:0000313" key="2">
    <source>
        <dbReference type="Proteomes" id="UP000030645"/>
    </source>
</evidence>
<name>W9R5Q0_9ROSA</name>
<gene>
    <name evidence="1" type="ORF">L484_022649</name>
</gene>
<organism evidence="1 2">
    <name type="scientific">Morus notabilis</name>
    <dbReference type="NCBI Taxonomy" id="981085"/>
    <lineage>
        <taxon>Eukaryota</taxon>
        <taxon>Viridiplantae</taxon>
        <taxon>Streptophyta</taxon>
        <taxon>Embryophyta</taxon>
        <taxon>Tracheophyta</taxon>
        <taxon>Spermatophyta</taxon>
        <taxon>Magnoliopsida</taxon>
        <taxon>eudicotyledons</taxon>
        <taxon>Gunneridae</taxon>
        <taxon>Pentapetalae</taxon>
        <taxon>rosids</taxon>
        <taxon>fabids</taxon>
        <taxon>Rosales</taxon>
        <taxon>Moraceae</taxon>
        <taxon>Moreae</taxon>
        <taxon>Morus</taxon>
    </lineage>
</organism>
<sequence>MLLTAIPKLAHGQTVIMLVRMFGGHQRFVPQAIANIFHNKIMDPFLDSLNTAFKPNAEF</sequence>
<keyword evidence="2" id="KW-1185">Reference proteome</keyword>
<dbReference type="AlphaFoldDB" id="W9R5Q0"/>
<evidence type="ECO:0000313" key="1">
    <source>
        <dbReference type="EMBL" id="EXB57543.1"/>
    </source>
</evidence>
<reference evidence="2" key="1">
    <citation type="submission" date="2013-01" db="EMBL/GenBank/DDBJ databases">
        <title>Draft Genome Sequence of a Mulberry Tree, Morus notabilis C.K. Schneid.</title>
        <authorList>
            <person name="He N."/>
            <person name="Zhao S."/>
        </authorList>
    </citation>
    <scope>NUCLEOTIDE SEQUENCE</scope>
</reference>
<protein>
    <submittedName>
        <fullName evidence="1">Uncharacterized protein</fullName>
    </submittedName>
</protein>
<proteinExistence type="predicted"/>
<dbReference type="Proteomes" id="UP000030645">
    <property type="component" value="Unassembled WGS sequence"/>
</dbReference>
<accession>W9R5Q0</accession>